<accession>A0A841U5H8</accession>
<evidence type="ECO:0000313" key="3">
    <source>
        <dbReference type="Proteomes" id="UP000553776"/>
    </source>
</evidence>
<dbReference type="RefSeq" id="WP_185137254.1">
    <property type="nucleotide sequence ID" value="NZ_JACJVR010000069.1"/>
</dbReference>
<dbReference type="PANTHER" id="PTHR43308">
    <property type="entry name" value="OUTER MEMBRANE PROTEIN ALPHA-RELATED"/>
    <property type="match status" value="1"/>
</dbReference>
<dbReference type="PROSITE" id="PS51272">
    <property type="entry name" value="SLH"/>
    <property type="match status" value="3"/>
</dbReference>
<dbReference type="EMBL" id="JACJVR010000069">
    <property type="protein sequence ID" value="MBB6693270.1"/>
    <property type="molecule type" value="Genomic_DNA"/>
</dbReference>
<gene>
    <name evidence="2" type="ORF">H7B90_17845</name>
</gene>
<organism evidence="2 3">
    <name type="scientific">Cohnella xylanilytica</name>
    <dbReference type="NCBI Taxonomy" id="557555"/>
    <lineage>
        <taxon>Bacteria</taxon>
        <taxon>Bacillati</taxon>
        <taxon>Bacillota</taxon>
        <taxon>Bacilli</taxon>
        <taxon>Bacillales</taxon>
        <taxon>Paenibacillaceae</taxon>
        <taxon>Cohnella</taxon>
    </lineage>
</organism>
<sequence length="1240" mass="134886">MRQSLSRIISRLLVAALIVTLLPVASLKPAAAEPSVYFNFKDFSTSESAPTEVNTNVIELAGTFNGVTSLSFRVEKIVNGAVVEASNGSTQPIITNGNNFRFSGVSIYDGLNRLKVLGVNNSGNVVSGEAYVNFSNVPVISDVKLTDGRVLPEGAAIVSTRANETVSVKAPNATEVTINGTQMFGGGGSTYILNNLGLQKGYNKLVILAKNATKTYELTRYIVYYNGDLTAYNVTWGTNPMDGNPTYGTALSGEINAKVILDSDVAAPTFQVDILAEDKTTVVASSAATYVPAETVKDTANGYNIYSIKTSGLSFNTNGKFFIRVRDTSVTGSPYFLLPFSYRDSSSAFIKDIKQIYGVTEGSSVSYTSSASFNDNTTVTTAPLWLMLESGNNASGGVVVTAKQNGAAVVSPEFTYTTYSVGTATDVTAIKIDNMPAGEVELTFAVPGSGTPTDTIKRNITFVPAPSIQVSTIYYGQVFESSAEFENNIIKGRLYNFNLNASAPDQDSVYISLNGKKVQVGKANINDSDGTFTFDPKAAGFALLPGSNDLVFEGVANGVPVTTKFVIYYFSKDNPAIQTVRPVPYVIDPGIDTDLKRYFNDPELKFAPTDDNQFTTTEKTLDLLFDVKDLSSLDLLVNGVSLGTAVVDSVGKMDATTTAKGAEAGVKLYIEDPATNKAVTSLTVADFKFKLRLAGYKLPQSGNTNFTIVVRKGTTSVTQTITVIRDLSPYIVLSPRLPNQSVINSNFLKISIKAEGADKVLIGKVEMTKGEGDIFRYEMKNLKPGVNTIKFTVQTGTQKTNGQFSVNYAADNSLGAQYKAKLASSGKFSIFKGELSLTFPKNTFLRQANVNPGQDVKTIDLFDAQELYFGIADRADGRTVKRYNGVGEKDVDGNFRDGELIDVPYSSDGANLLIPKVNFDYASNLFWIDAGYFKGTGLVNDYQLIDAKHPYETSADPDDVFYARVRNPGKWLEPSQRGTITIKYDANIRDAAARYLSVWRYTSTGWENVGGVVNTSAHTVTAPFYGFGYYTVMSMRYSFSDVVSHDYARLALEAMFAHGIMKNKDNNSFGVYDNITRGEFAQMLVKMLDIPLEYNPNNMTFDDVLPIDFPDALWNYRYVETAVKKGFIRGRSPKLFLPNDPLTRQEAAIMIARALNLVKNNADLAKDKAALQKLFTDANQAEYYGMSSILAVTKAGYITGIPNTATNGSKPTYRFEPNSMLSRADAAVIAERVMKKLKKL</sequence>
<name>A0A841U5H8_9BACL</name>
<feature type="domain" description="SLH" evidence="1">
    <location>
        <begin position="1035"/>
        <end position="1098"/>
    </location>
</feature>
<keyword evidence="3" id="KW-1185">Reference proteome</keyword>
<dbReference type="Pfam" id="PF00395">
    <property type="entry name" value="SLH"/>
    <property type="match status" value="2"/>
</dbReference>
<dbReference type="Proteomes" id="UP000553776">
    <property type="component" value="Unassembled WGS sequence"/>
</dbReference>
<dbReference type="AlphaFoldDB" id="A0A841U5H8"/>
<protein>
    <submittedName>
        <fullName evidence="2">S-layer homology domain-containing protein</fullName>
    </submittedName>
</protein>
<evidence type="ECO:0000313" key="2">
    <source>
        <dbReference type="EMBL" id="MBB6693270.1"/>
    </source>
</evidence>
<reference evidence="2 3" key="1">
    <citation type="submission" date="2020-08" db="EMBL/GenBank/DDBJ databases">
        <title>Cohnella phylogeny.</title>
        <authorList>
            <person name="Dunlap C."/>
        </authorList>
    </citation>
    <scope>NUCLEOTIDE SEQUENCE [LARGE SCALE GENOMIC DNA]</scope>
    <source>
        <strain evidence="2 3">DSM 25239</strain>
    </source>
</reference>
<dbReference type="PANTHER" id="PTHR43308:SF5">
    <property type="entry name" value="S-LAYER PROTEIN _ PEPTIDOGLYCAN ENDO-BETA-N-ACETYLGLUCOSAMINIDASE"/>
    <property type="match status" value="1"/>
</dbReference>
<dbReference type="InterPro" id="IPR001119">
    <property type="entry name" value="SLH_dom"/>
</dbReference>
<feature type="domain" description="SLH" evidence="1">
    <location>
        <begin position="1172"/>
        <end position="1240"/>
    </location>
</feature>
<comment type="caution">
    <text evidence="2">The sequence shown here is derived from an EMBL/GenBank/DDBJ whole genome shotgun (WGS) entry which is preliminary data.</text>
</comment>
<feature type="domain" description="SLH" evidence="1">
    <location>
        <begin position="1102"/>
        <end position="1165"/>
    </location>
</feature>
<proteinExistence type="predicted"/>
<dbReference type="InterPro" id="IPR051465">
    <property type="entry name" value="Cell_Envelope_Struct_Comp"/>
</dbReference>
<evidence type="ECO:0000259" key="1">
    <source>
        <dbReference type="PROSITE" id="PS51272"/>
    </source>
</evidence>